<proteinExistence type="predicted"/>
<name>A0A0A9A8E6_ARUDO</name>
<dbReference type="EMBL" id="GBRH01250534">
    <property type="protein sequence ID" value="JAD47361.1"/>
    <property type="molecule type" value="Transcribed_RNA"/>
</dbReference>
<sequence>MVICGSWSEIANFLALIQMTNTVSFKLVDVSMSSQHICFNFCPFYILTYMVSYAHKHNNSTLL</sequence>
<reference evidence="1" key="2">
    <citation type="journal article" date="2015" name="Data Brief">
        <title>Shoot transcriptome of the giant reed, Arundo donax.</title>
        <authorList>
            <person name="Barrero R.A."/>
            <person name="Guerrero F.D."/>
            <person name="Moolhuijzen P."/>
            <person name="Goolsby J.A."/>
            <person name="Tidwell J."/>
            <person name="Bellgard S.E."/>
            <person name="Bellgard M.I."/>
        </authorList>
    </citation>
    <scope>NUCLEOTIDE SEQUENCE</scope>
    <source>
        <tissue evidence="1">Shoot tissue taken approximately 20 cm above the soil surface</tissue>
    </source>
</reference>
<protein>
    <submittedName>
        <fullName evidence="1">Uncharacterized protein</fullName>
    </submittedName>
</protein>
<reference evidence="1" key="1">
    <citation type="submission" date="2014-09" db="EMBL/GenBank/DDBJ databases">
        <authorList>
            <person name="Magalhaes I.L.F."/>
            <person name="Oliveira U."/>
            <person name="Santos F.R."/>
            <person name="Vidigal T.H.D.A."/>
            <person name="Brescovit A.D."/>
            <person name="Santos A.J."/>
        </authorList>
    </citation>
    <scope>NUCLEOTIDE SEQUENCE</scope>
    <source>
        <tissue evidence="1">Shoot tissue taken approximately 20 cm above the soil surface</tissue>
    </source>
</reference>
<accession>A0A0A9A8E6</accession>
<dbReference type="AlphaFoldDB" id="A0A0A9A8E6"/>
<organism evidence="1">
    <name type="scientific">Arundo donax</name>
    <name type="common">Giant reed</name>
    <name type="synonym">Donax arundinaceus</name>
    <dbReference type="NCBI Taxonomy" id="35708"/>
    <lineage>
        <taxon>Eukaryota</taxon>
        <taxon>Viridiplantae</taxon>
        <taxon>Streptophyta</taxon>
        <taxon>Embryophyta</taxon>
        <taxon>Tracheophyta</taxon>
        <taxon>Spermatophyta</taxon>
        <taxon>Magnoliopsida</taxon>
        <taxon>Liliopsida</taxon>
        <taxon>Poales</taxon>
        <taxon>Poaceae</taxon>
        <taxon>PACMAD clade</taxon>
        <taxon>Arundinoideae</taxon>
        <taxon>Arundineae</taxon>
        <taxon>Arundo</taxon>
    </lineage>
</organism>
<evidence type="ECO:0000313" key="1">
    <source>
        <dbReference type="EMBL" id="JAD47361.1"/>
    </source>
</evidence>